<evidence type="ECO:0000313" key="2">
    <source>
        <dbReference type="EMBL" id="MBV4357709.1"/>
    </source>
</evidence>
<keyword evidence="1" id="KW-0812">Transmembrane</keyword>
<comment type="caution">
    <text evidence="2">The sequence shown here is derived from an EMBL/GenBank/DDBJ whole genome shotgun (WGS) entry which is preliminary data.</text>
</comment>
<accession>A0A9E2W4D4</accession>
<dbReference type="EMBL" id="JAHSPG010000008">
    <property type="protein sequence ID" value="MBV4357709.1"/>
    <property type="molecule type" value="Genomic_DNA"/>
</dbReference>
<protein>
    <submittedName>
        <fullName evidence="2">Uncharacterized protein</fullName>
    </submittedName>
</protein>
<gene>
    <name evidence="2" type="ORF">KTO63_11155</name>
</gene>
<keyword evidence="3" id="KW-1185">Reference proteome</keyword>
<dbReference type="AlphaFoldDB" id="A0A9E2W4D4"/>
<feature type="transmembrane region" description="Helical" evidence="1">
    <location>
        <begin position="12"/>
        <end position="28"/>
    </location>
</feature>
<dbReference type="Proteomes" id="UP000812270">
    <property type="component" value="Unassembled WGS sequence"/>
</dbReference>
<proteinExistence type="predicted"/>
<dbReference type="RefSeq" id="WP_217791367.1">
    <property type="nucleotide sequence ID" value="NZ_JAHSPG010000008.1"/>
</dbReference>
<reference evidence="2" key="1">
    <citation type="submission" date="2021-06" db="EMBL/GenBank/DDBJ databases">
        <authorList>
            <person name="Huq M.A."/>
        </authorList>
    </citation>
    <scope>NUCLEOTIDE SEQUENCE</scope>
    <source>
        <strain evidence="2">MAH-26</strain>
    </source>
</reference>
<keyword evidence="1" id="KW-0472">Membrane</keyword>
<evidence type="ECO:0000256" key="1">
    <source>
        <dbReference type="SAM" id="Phobius"/>
    </source>
</evidence>
<keyword evidence="1" id="KW-1133">Transmembrane helix</keyword>
<dbReference type="PROSITE" id="PS51257">
    <property type="entry name" value="PROKAR_LIPOPROTEIN"/>
    <property type="match status" value="1"/>
</dbReference>
<sequence length="159" mass="17064">MKTISLKDSNIINTVVIMAIAVIIIFSSCSKNNSATSDQNTPNNLVGTYLGNPTSTITLADGSTTNFNYTNRTITISKGSTSSKVIVNSDIILTQIANTTKDGFEIPETLAASVNDMTTKESATGVLAGNKLTVHFVQKIYLKNVLNHTGTWDCVMIKQ</sequence>
<organism evidence="2 3">
    <name type="scientific">Pinibacter aurantiacus</name>
    <dbReference type="NCBI Taxonomy" id="2851599"/>
    <lineage>
        <taxon>Bacteria</taxon>
        <taxon>Pseudomonadati</taxon>
        <taxon>Bacteroidota</taxon>
        <taxon>Chitinophagia</taxon>
        <taxon>Chitinophagales</taxon>
        <taxon>Chitinophagaceae</taxon>
        <taxon>Pinibacter</taxon>
    </lineage>
</organism>
<evidence type="ECO:0000313" key="3">
    <source>
        <dbReference type="Proteomes" id="UP000812270"/>
    </source>
</evidence>
<name>A0A9E2W4D4_9BACT</name>